<dbReference type="FunFam" id="3.30.1360.60:FF:000001">
    <property type="entry name" value="PTS system glucose-specific IIBC component PtsG"/>
    <property type="match status" value="1"/>
</dbReference>
<evidence type="ECO:0000259" key="14">
    <source>
        <dbReference type="PROSITE" id="PS51098"/>
    </source>
</evidence>
<reference evidence="16 17" key="1">
    <citation type="submission" date="2017-07" db="EMBL/GenBank/DDBJ databases">
        <title>Isolation and whole genome analysis of endospore-forming bacteria from heroin.</title>
        <authorList>
            <person name="Kalinowski J."/>
            <person name="Ahrens B."/>
            <person name="Al-Dilaimi A."/>
            <person name="Winkler A."/>
            <person name="Wibberg D."/>
            <person name="Schleenbecker U."/>
            <person name="Ruckert C."/>
            <person name="Wolfel R."/>
            <person name="Grass G."/>
        </authorList>
    </citation>
    <scope>NUCLEOTIDE SEQUENCE [LARGE SCALE GENOMIC DNA]</scope>
    <source>
        <strain evidence="16 17">7509</strain>
    </source>
</reference>
<dbReference type="NCBIfam" id="TIGR01995">
    <property type="entry name" value="PTS-II-ABC-beta"/>
    <property type="match status" value="1"/>
</dbReference>
<evidence type="ECO:0000256" key="3">
    <source>
        <dbReference type="ARBA" id="ARBA00022475"/>
    </source>
</evidence>
<feature type="transmembrane region" description="Helical" evidence="12">
    <location>
        <begin position="358"/>
        <end position="379"/>
    </location>
</feature>
<keyword evidence="6" id="KW-0598">Phosphotransferase system</keyword>
<evidence type="ECO:0000256" key="9">
    <source>
        <dbReference type="ARBA" id="ARBA00022989"/>
    </source>
</evidence>
<evidence type="ECO:0000259" key="15">
    <source>
        <dbReference type="PROSITE" id="PS51103"/>
    </source>
</evidence>
<feature type="domain" description="PTS EIIC type-1" evidence="15">
    <location>
        <begin position="109"/>
        <end position="466"/>
    </location>
</feature>
<evidence type="ECO:0000313" key="16">
    <source>
        <dbReference type="EMBL" id="PAE07604.1"/>
    </source>
</evidence>
<dbReference type="InterPro" id="IPR011297">
    <property type="entry name" value="PTS_IIABC_b_glu"/>
</dbReference>
<feature type="transmembrane region" description="Helical" evidence="12">
    <location>
        <begin position="429"/>
        <end position="450"/>
    </location>
</feature>
<dbReference type="Proteomes" id="UP000216475">
    <property type="component" value="Unassembled WGS sequence"/>
</dbReference>
<keyword evidence="8" id="KW-0418">Kinase</keyword>
<dbReference type="GO" id="GO:0009401">
    <property type="term" value="P:phosphoenolpyruvate-dependent sugar phosphotransferase system"/>
    <property type="evidence" value="ECO:0007669"/>
    <property type="project" value="UniProtKB-KW"/>
</dbReference>
<sequence>MDKKKVASDIVDAIGGEQNIVELKHCMTRLRFVLEDESLIKEDEIEKIDGVAGTMKKGGQYQVIIGSNVISVYEEIEKQTSLKGPASASNDEHPKGNWTIKGILNSLLDFLVGCLTPAIPVVIGFGMLKLVNILIGLAGFKDTSTYNLLDIIGDTGFYFIPLVIAYTASKKLNTDTVLSLIITSVLLHPRLVELMQSGETISFLKVPVYASNYAYSVIPALLATWVLSIVLPRVDKITPGWTKTIFKPLFALMITIPLVLIVFAPLGAMIGSVVSQIFDVSRGNLPWLTMMVLTALLPIIIMTGMHHAINPIVFTSLATIGYDNLLLPAMLATNFAQAAASFAVALKSKNKNLKSVASAAAISASVAGITEPALFGVTLRLKRPLIAVMIGSGVAGLLVGILDLKAYVFASPGLISIIQFISPSGISNFISAAIVVVVSSVLTFILTYVIGFKDLEDNTNFSNSSEKSNLKETGKYEVQSPMSGDIVRLEDVNDSTFSKKLLGDGIAIHPSEGKVYAPFDGTVQVMFQTGHAIGLKSDEGDELLIHVGLDTVKLDGKGFTPHVDNNAVIQKGDLLLEFDRDMIRTAGFDLITPLIFTNLKDTKMKLEIQAENTVQANTRLLHLVSENI</sequence>
<dbReference type="EMBL" id="NPBH01000041">
    <property type="protein sequence ID" value="PAE07604.1"/>
    <property type="molecule type" value="Genomic_DNA"/>
</dbReference>
<comment type="caution">
    <text evidence="16">The sequence shown here is derived from an EMBL/GenBank/DDBJ whole genome shotgun (WGS) entry which is preliminary data.</text>
</comment>
<dbReference type="PANTHER" id="PTHR30175:SF1">
    <property type="entry name" value="PTS SYSTEM ARBUTIN-, CELLOBIOSE-, AND SALICIN-SPECIFIC EIIBC COMPONENT-RELATED"/>
    <property type="match status" value="1"/>
</dbReference>
<feature type="transmembrane region" description="Helical" evidence="12">
    <location>
        <begin position="385"/>
        <end position="408"/>
    </location>
</feature>
<dbReference type="GO" id="GO:0016301">
    <property type="term" value="F:kinase activity"/>
    <property type="evidence" value="ECO:0007669"/>
    <property type="project" value="UniProtKB-KW"/>
</dbReference>
<dbReference type="SUPFAM" id="SSF51261">
    <property type="entry name" value="Duplicated hybrid motif"/>
    <property type="match status" value="1"/>
</dbReference>
<dbReference type="InterPro" id="IPR011055">
    <property type="entry name" value="Dup_hybrid_motif"/>
</dbReference>
<dbReference type="InterPro" id="IPR001127">
    <property type="entry name" value="PTS_EIIA_1_perm"/>
</dbReference>
<dbReference type="InterPro" id="IPR003352">
    <property type="entry name" value="PTS_EIIC"/>
</dbReference>
<dbReference type="Pfam" id="PF02378">
    <property type="entry name" value="PTS_EIIC"/>
    <property type="match status" value="1"/>
</dbReference>
<dbReference type="InterPro" id="IPR036878">
    <property type="entry name" value="Glu_permease_IIB"/>
</dbReference>
<feature type="domain" description="PTS EIIB type-1" evidence="14">
    <location>
        <begin position="4"/>
        <end position="86"/>
    </location>
</feature>
<dbReference type="SUPFAM" id="SSF55604">
    <property type="entry name" value="Glucose permease domain IIB"/>
    <property type="match status" value="1"/>
</dbReference>
<dbReference type="GO" id="GO:0005886">
    <property type="term" value="C:plasma membrane"/>
    <property type="evidence" value="ECO:0007669"/>
    <property type="project" value="UniProtKB-SubCell"/>
</dbReference>
<evidence type="ECO:0000256" key="6">
    <source>
        <dbReference type="ARBA" id="ARBA00022683"/>
    </source>
</evidence>
<proteinExistence type="predicted"/>
<dbReference type="PROSITE" id="PS51093">
    <property type="entry name" value="PTS_EIIA_TYPE_1"/>
    <property type="match status" value="1"/>
</dbReference>
<evidence type="ECO:0000256" key="7">
    <source>
        <dbReference type="ARBA" id="ARBA00022692"/>
    </source>
</evidence>
<keyword evidence="7 12" id="KW-0812">Transmembrane</keyword>
<keyword evidence="4" id="KW-0762">Sugar transport</keyword>
<dbReference type="CDD" id="cd00212">
    <property type="entry name" value="PTS_IIB_glc"/>
    <property type="match status" value="1"/>
</dbReference>
<dbReference type="Gene3D" id="2.70.70.10">
    <property type="entry name" value="Glucose Permease (Domain IIA)"/>
    <property type="match status" value="1"/>
</dbReference>
<protein>
    <submittedName>
        <fullName evidence="16">PTS beta-glucoside transporter subunit EIIBCA</fullName>
    </submittedName>
</protein>
<dbReference type="Pfam" id="PF00358">
    <property type="entry name" value="PTS_EIIA_1"/>
    <property type="match status" value="1"/>
</dbReference>
<dbReference type="GO" id="GO:0015771">
    <property type="term" value="P:trehalose transport"/>
    <property type="evidence" value="ECO:0007669"/>
    <property type="project" value="TreeGrafter"/>
</dbReference>
<keyword evidence="3" id="KW-1003">Cell membrane</keyword>
<dbReference type="PANTHER" id="PTHR30175">
    <property type="entry name" value="PHOSPHOTRANSFERASE SYSTEM TRANSPORT PROTEIN"/>
    <property type="match status" value="1"/>
</dbReference>
<evidence type="ECO:0000256" key="11">
    <source>
        <dbReference type="PROSITE-ProRule" id="PRU00421"/>
    </source>
</evidence>
<keyword evidence="5" id="KW-0808">Transferase</keyword>
<feature type="transmembrane region" description="Helical" evidence="12">
    <location>
        <begin position="110"/>
        <end position="135"/>
    </location>
</feature>
<dbReference type="InterPro" id="IPR050558">
    <property type="entry name" value="PTS_Sugar-Specific_Components"/>
</dbReference>
<dbReference type="InterPro" id="IPR018113">
    <property type="entry name" value="PTrfase_EIIB_Cys"/>
</dbReference>
<evidence type="ECO:0000256" key="4">
    <source>
        <dbReference type="ARBA" id="ARBA00022597"/>
    </source>
</evidence>
<evidence type="ECO:0000313" key="17">
    <source>
        <dbReference type="Proteomes" id="UP000216475"/>
    </source>
</evidence>
<dbReference type="GO" id="GO:0090589">
    <property type="term" value="F:protein-phosphocysteine-trehalose phosphotransferase system transporter activity"/>
    <property type="evidence" value="ECO:0007669"/>
    <property type="project" value="TreeGrafter"/>
</dbReference>
<dbReference type="PROSITE" id="PS51103">
    <property type="entry name" value="PTS_EIIC_TYPE_1"/>
    <property type="match status" value="1"/>
</dbReference>
<evidence type="ECO:0000256" key="1">
    <source>
        <dbReference type="ARBA" id="ARBA00004651"/>
    </source>
</evidence>
<dbReference type="InterPro" id="IPR001996">
    <property type="entry name" value="PTS_IIB_1"/>
</dbReference>
<dbReference type="RefSeq" id="WP_095270378.1">
    <property type="nucleotide sequence ID" value="NZ_NPBH01000041.1"/>
</dbReference>
<comment type="subcellular location">
    <subcellularLocation>
        <location evidence="1">Cell membrane</location>
        <topology evidence="1">Multi-pass membrane protein</topology>
    </subcellularLocation>
</comment>
<evidence type="ECO:0000259" key="13">
    <source>
        <dbReference type="PROSITE" id="PS51093"/>
    </source>
</evidence>
<evidence type="ECO:0000256" key="10">
    <source>
        <dbReference type="ARBA" id="ARBA00023136"/>
    </source>
</evidence>
<dbReference type="GO" id="GO:0008982">
    <property type="term" value="F:protein-N(PI)-phosphohistidine-sugar phosphotransferase activity"/>
    <property type="evidence" value="ECO:0007669"/>
    <property type="project" value="InterPro"/>
</dbReference>
<evidence type="ECO:0000256" key="2">
    <source>
        <dbReference type="ARBA" id="ARBA00022448"/>
    </source>
</evidence>
<feature type="active site" description="Phosphocysteine intermediate; for EIIB activity" evidence="11">
    <location>
        <position position="26"/>
    </location>
</feature>
<name>A0A268HCN6_9BACI</name>
<evidence type="ECO:0000256" key="12">
    <source>
        <dbReference type="SAM" id="Phobius"/>
    </source>
</evidence>
<dbReference type="PROSITE" id="PS01035">
    <property type="entry name" value="PTS_EIIB_TYPE_1_CYS"/>
    <property type="match status" value="1"/>
</dbReference>
<dbReference type="PROSITE" id="PS00371">
    <property type="entry name" value="PTS_EIIA_TYPE_1_HIS"/>
    <property type="match status" value="1"/>
</dbReference>
<feature type="transmembrane region" description="Helical" evidence="12">
    <location>
        <begin position="285"/>
        <end position="305"/>
    </location>
</feature>
<feature type="transmembrane region" description="Helical" evidence="12">
    <location>
        <begin position="251"/>
        <end position="273"/>
    </location>
</feature>
<dbReference type="InterPro" id="IPR013013">
    <property type="entry name" value="PTS_EIIC_1"/>
</dbReference>
<feature type="transmembrane region" description="Helical" evidence="12">
    <location>
        <begin position="147"/>
        <end position="168"/>
    </location>
</feature>
<dbReference type="AlphaFoldDB" id="A0A268HCN6"/>
<evidence type="ECO:0000256" key="8">
    <source>
        <dbReference type="ARBA" id="ARBA00022777"/>
    </source>
</evidence>
<dbReference type="Gene3D" id="3.30.1360.60">
    <property type="entry name" value="Glucose permease domain IIB"/>
    <property type="match status" value="1"/>
</dbReference>
<gene>
    <name evidence="16" type="ORF">CHI12_10415</name>
</gene>
<feature type="transmembrane region" description="Helical" evidence="12">
    <location>
        <begin position="325"/>
        <end position="346"/>
    </location>
</feature>
<feature type="transmembrane region" description="Helical" evidence="12">
    <location>
        <begin position="213"/>
        <end position="231"/>
    </location>
</feature>
<keyword evidence="10 12" id="KW-0472">Membrane</keyword>
<dbReference type="NCBIfam" id="TIGR00830">
    <property type="entry name" value="PTBA"/>
    <property type="match status" value="1"/>
</dbReference>
<evidence type="ECO:0000256" key="5">
    <source>
        <dbReference type="ARBA" id="ARBA00022679"/>
    </source>
</evidence>
<keyword evidence="9 12" id="KW-1133">Transmembrane helix</keyword>
<feature type="domain" description="PTS EIIA type-1" evidence="13">
    <location>
        <begin position="494"/>
        <end position="598"/>
    </location>
</feature>
<dbReference type="PROSITE" id="PS51098">
    <property type="entry name" value="PTS_EIIB_TYPE_1"/>
    <property type="match status" value="1"/>
</dbReference>
<keyword evidence="2" id="KW-0813">Transport</keyword>
<dbReference type="Pfam" id="PF00367">
    <property type="entry name" value="PTS_EIIB"/>
    <property type="match status" value="1"/>
</dbReference>
<dbReference type="FunFam" id="2.70.70.10:FF:000001">
    <property type="entry name" value="PTS system glucose-specific IIA component"/>
    <property type="match status" value="1"/>
</dbReference>
<accession>A0A268HCN6</accession>
<organism evidence="16 17">
    <name type="scientific">Terribacillus saccharophilus</name>
    <dbReference type="NCBI Taxonomy" id="361277"/>
    <lineage>
        <taxon>Bacteria</taxon>
        <taxon>Bacillati</taxon>
        <taxon>Bacillota</taxon>
        <taxon>Bacilli</taxon>
        <taxon>Bacillales</taxon>
        <taxon>Bacillaceae</taxon>
        <taxon>Terribacillus</taxon>
    </lineage>
</organism>